<gene>
    <name evidence="1" type="ORF">LSAA_8589</name>
</gene>
<name>A0A7R8CS60_LEPSM</name>
<dbReference type="EMBL" id="HG994583">
    <property type="protein sequence ID" value="CAF2913857.1"/>
    <property type="molecule type" value="Genomic_DNA"/>
</dbReference>
<evidence type="ECO:0000313" key="2">
    <source>
        <dbReference type="Proteomes" id="UP000675881"/>
    </source>
</evidence>
<dbReference type="AlphaFoldDB" id="A0A7R8CS60"/>
<keyword evidence="2" id="KW-1185">Reference proteome</keyword>
<reference evidence="1" key="1">
    <citation type="submission" date="2021-02" db="EMBL/GenBank/DDBJ databases">
        <authorList>
            <person name="Bekaert M."/>
        </authorList>
    </citation>
    <scope>NUCLEOTIDE SEQUENCE</scope>
    <source>
        <strain evidence="1">IoA-00</strain>
    </source>
</reference>
<organism evidence="1 2">
    <name type="scientific">Lepeophtheirus salmonis</name>
    <name type="common">Salmon louse</name>
    <name type="synonym">Caligus salmonis</name>
    <dbReference type="NCBI Taxonomy" id="72036"/>
    <lineage>
        <taxon>Eukaryota</taxon>
        <taxon>Metazoa</taxon>
        <taxon>Ecdysozoa</taxon>
        <taxon>Arthropoda</taxon>
        <taxon>Crustacea</taxon>
        <taxon>Multicrustacea</taxon>
        <taxon>Hexanauplia</taxon>
        <taxon>Copepoda</taxon>
        <taxon>Siphonostomatoida</taxon>
        <taxon>Caligidae</taxon>
        <taxon>Lepeophtheirus</taxon>
    </lineage>
</organism>
<dbReference type="OrthoDB" id="6381828at2759"/>
<evidence type="ECO:0000313" key="1">
    <source>
        <dbReference type="EMBL" id="CAF2913857.1"/>
    </source>
</evidence>
<accession>A0A7R8CS60</accession>
<dbReference type="Proteomes" id="UP000675881">
    <property type="component" value="Chromosome 4"/>
</dbReference>
<protein>
    <submittedName>
        <fullName evidence="1">(salmon louse) hypothetical protein</fullName>
    </submittedName>
</protein>
<proteinExistence type="predicted"/>
<sequence length="326" mass="37978">MAVVMIEIQDRDILWRHVRPLIEDIWPGYTYNDSFEKGLAMTNRVFEVLITFRRDKVAYHGYISRMFNRIFPKDDDRKNQHIVWRDGDERANPKTYKYTLLIFGDKTSAYLSQSAVRFIAEKYANENPEESYEDTYFEGIAIFAQNWPEDPKDIYMNASNDLEIKETECLGRKCRGKVGLICVDFEEDDSLKNLNVKLEDTLVWNDVPNKVNKEDNREAKLKLVRALQGSVDFKKKEYRSPFECTSVDLFGPLSVKVSRNKSVKGQEKDCHQESSFQRSREIKMIAFVRLETNKNSLDKHRAMKGLNQPVGTGKVEFNVKGDPSKL</sequence>
<dbReference type="PANTHER" id="PTHR47331">
    <property type="entry name" value="PHD-TYPE DOMAIN-CONTAINING PROTEIN"/>
    <property type="match status" value="1"/>
</dbReference>